<reference evidence="1" key="1">
    <citation type="submission" date="2023-03" db="EMBL/GenBank/DDBJ databases">
        <title>Massive genome expansion in bonnet fungi (Mycena s.s.) driven by repeated elements and novel gene families across ecological guilds.</title>
        <authorList>
            <consortium name="Lawrence Berkeley National Laboratory"/>
            <person name="Harder C.B."/>
            <person name="Miyauchi S."/>
            <person name="Viragh M."/>
            <person name="Kuo A."/>
            <person name="Thoen E."/>
            <person name="Andreopoulos B."/>
            <person name="Lu D."/>
            <person name="Skrede I."/>
            <person name="Drula E."/>
            <person name="Henrissat B."/>
            <person name="Morin E."/>
            <person name="Kohler A."/>
            <person name="Barry K."/>
            <person name="LaButti K."/>
            <person name="Morin E."/>
            <person name="Salamov A."/>
            <person name="Lipzen A."/>
            <person name="Mereny Z."/>
            <person name="Hegedus B."/>
            <person name="Baldrian P."/>
            <person name="Stursova M."/>
            <person name="Weitz H."/>
            <person name="Taylor A."/>
            <person name="Grigoriev I.V."/>
            <person name="Nagy L.G."/>
            <person name="Martin F."/>
            <person name="Kauserud H."/>
        </authorList>
    </citation>
    <scope>NUCLEOTIDE SEQUENCE</scope>
    <source>
        <strain evidence="1">CBHHK173m</strain>
    </source>
</reference>
<gene>
    <name evidence="1" type="ORF">B0H15DRAFT_781625</name>
</gene>
<name>A0AAD6U1R5_9AGAR</name>
<organism evidence="1 2">
    <name type="scientific">Mycena belliarum</name>
    <dbReference type="NCBI Taxonomy" id="1033014"/>
    <lineage>
        <taxon>Eukaryota</taxon>
        <taxon>Fungi</taxon>
        <taxon>Dikarya</taxon>
        <taxon>Basidiomycota</taxon>
        <taxon>Agaricomycotina</taxon>
        <taxon>Agaricomycetes</taxon>
        <taxon>Agaricomycetidae</taxon>
        <taxon>Agaricales</taxon>
        <taxon>Marasmiineae</taxon>
        <taxon>Mycenaceae</taxon>
        <taxon>Mycena</taxon>
    </lineage>
</organism>
<dbReference type="Proteomes" id="UP001222325">
    <property type="component" value="Unassembled WGS sequence"/>
</dbReference>
<evidence type="ECO:0000313" key="2">
    <source>
        <dbReference type="Proteomes" id="UP001222325"/>
    </source>
</evidence>
<dbReference type="InterPro" id="IPR032675">
    <property type="entry name" value="LRR_dom_sf"/>
</dbReference>
<dbReference type="AlphaFoldDB" id="A0AAD6U1R5"/>
<protein>
    <recommendedName>
        <fullName evidence="3">F-box domain-containing protein</fullName>
    </recommendedName>
</protein>
<proteinExistence type="predicted"/>
<comment type="caution">
    <text evidence="1">The sequence shown here is derived from an EMBL/GenBank/DDBJ whole genome shotgun (WGS) entry which is preliminary data.</text>
</comment>
<dbReference type="Gene3D" id="3.80.10.10">
    <property type="entry name" value="Ribonuclease Inhibitor"/>
    <property type="match status" value="1"/>
</dbReference>
<evidence type="ECO:0008006" key="3">
    <source>
        <dbReference type="Google" id="ProtNLM"/>
    </source>
</evidence>
<dbReference type="EMBL" id="JARJCN010000029">
    <property type="protein sequence ID" value="KAJ7087236.1"/>
    <property type="molecule type" value="Genomic_DNA"/>
</dbReference>
<keyword evidence="2" id="KW-1185">Reference proteome</keyword>
<evidence type="ECO:0000313" key="1">
    <source>
        <dbReference type="EMBL" id="KAJ7087236.1"/>
    </source>
</evidence>
<sequence>MSDSLFTAFPVELRVEIFLHFCEMYCPIGEATEGPLVLLQVCRSWKELALQTPQLWNSFALVIRPVHGPKKCEFLISAMKEWINRSRNLPLSFKLHYPVFDATCAKLIQTILPASARWRDVALYAPSTSLFPLWEAPANSFPSLRAFRVEAVGHCHFPLADLRFNWAQITDLDLFGIPFSTLDECLQILKGAASLKRCSMHAACILSSNDVERIVLPTLEHFQLTVYGGDNGAVLLGQPEERLLAFLCNLCTPRLISLKIGWSVRRGPLRPYYWSDCHARFVDFLRKSGDHLEALHLECLPFSTPQVLQCLQVVPRLRHVDFSLSQADREHDFIDDELLLALTQQPGCTGLLPRLQSIRLESHGDAFSNPVLLRFIASRWKYQEPHPGWLECVDLVTSNRRAQYRPRRFKDVKDGRLEVSARLKSEFTMLEAIASFLDRDTYGKLICFMNGDFPSDVRPLLVFG</sequence>
<accession>A0AAD6U1R5</accession>